<dbReference type="GO" id="GO:0008061">
    <property type="term" value="F:chitin binding"/>
    <property type="evidence" value="ECO:0007669"/>
    <property type="project" value="UniProtKB-UniRule"/>
</dbReference>
<dbReference type="InterPro" id="IPR001002">
    <property type="entry name" value="Chitin-bd_1"/>
</dbReference>
<keyword evidence="1 2" id="KW-0147">Chitin-binding</keyword>
<keyword evidence="2" id="KW-1015">Disulfide bond</keyword>
<dbReference type="InterPro" id="IPR036861">
    <property type="entry name" value="Endochitinase-like_sf"/>
</dbReference>
<reference evidence="4" key="1">
    <citation type="journal article" date="2020" name="Stud. Mycol.">
        <title>101 Dothideomycetes genomes: a test case for predicting lifestyles and emergence of pathogens.</title>
        <authorList>
            <person name="Haridas S."/>
            <person name="Albert R."/>
            <person name="Binder M."/>
            <person name="Bloem J."/>
            <person name="Labutti K."/>
            <person name="Salamov A."/>
            <person name="Andreopoulos B."/>
            <person name="Baker S."/>
            <person name="Barry K."/>
            <person name="Bills G."/>
            <person name="Bluhm B."/>
            <person name="Cannon C."/>
            <person name="Castanera R."/>
            <person name="Culley D."/>
            <person name="Daum C."/>
            <person name="Ezra D."/>
            <person name="Gonzalez J."/>
            <person name="Henrissat B."/>
            <person name="Kuo A."/>
            <person name="Liang C."/>
            <person name="Lipzen A."/>
            <person name="Lutzoni F."/>
            <person name="Magnuson J."/>
            <person name="Mondo S."/>
            <person name="Nolan M."/>
            <person name="Ohm R."/>
            <person name="Pangilinan J."/>
            <person name="Park H.-J."/>
            <person name="Ramirez L."/>
            <person name="Alfaro M."/>
            <person name="Sun H."/>
            <person name="Tritt A."/>
            <person name="Yoshinaga Y."/>
            <person name="Zwiers L.-H."/>
            <person name="Turgeon B."/>
            <person name="Goodwin S."/>
            <person name="Spatafora J."/>
            <person name="Crous P."/>
            <person name="Grigoriev I."/>
        </authorList>
    </citation>
    <scope>NUCLEOTIDE SEQUENCE</scope>
    <source>
        <strain evidence="4">CBS 109.77</strain>
    </source>
</reference>
<evidence type="ECO:0000256" key="1">
    <source>
        <dbReference type="ARBA" id="ARBA00022669"/>
    </source>
</evidence>
<sequence>SSILSNQGQQISTSAAPSSIGLLISQDGRCGLGTGQTCLDSAYGDCCNSSGRCGYTDAYCAVGCNPEYGFCFPYTLDGTCGLKAGYSCVNPSNGQSDFGPCCGSNGICGSGQDACGTGK</sequence>
<name>A0A6A6XMF1_9PLEO</name>
<gene>
    <name evidence="4" type="ORF">K505DRAFT_234856</name>
</gene>
<evidence type="ECO:0000313" key="5">
    <source>
        <dbReference type="Proteomes" id="UP000799757"/>
    </source>
</evidence>
<dbReference type="OrthoDB" id="1193027at2759"/>
<feature type="domain" description="Chitin-binding type-1" evidence="3">
    <location>
        <begin position="27"/>
        <end position="73"/>
    </location>
</feature>
<accession>A0A6A6XMF1</accession>
<organism evidence="4 5">
    <name type="scientific">Melanomma pulvis-pyrius CBS 109.77</name>
    <dbReference type="NCBI Taxonomy" id="1314802"/>
    <lineage>
        <taxon>Eukaryota</taxon>
        <taxon>Fungi</taxon>
        <taxon>Dikarya</taxon>
        <taxon>Ascomycota</taxon>
        <taxon>Pezizomycotina</taxon>
        <taxon>Dothideomycetes</taxon>
        <taxon>Pleosporomycetidae</taxon>
        <taxon>Pleosporales</taxon>
        <taxon>Melanommataceae</taxon>
        <taxon>Melanomma</taxon>
    </lineage>
</organism>
<feature type="non-terminal residue" evidence="4">
    <location>
        <position position="1"/>
    </location>
</feature>
<proteinExistence type="predicted"/>
<dbReference type="AlphaFoldDB" id="A0A6A6XMF1"/>
<keyword evidence="5" id="KW-1185">Reference proteome</keyword>
<dbReference type="Proteomes" id="UP000799757">
    <property type="component" value="Unassembled WGS sequence"/>
</dbReference>
<feature type="disulfide bond" evidence="2">
    <location>
        <begin position="46"/>
        <end position="60"/>
    </location>
</feature>
<protein>
    <submittedName>
        <fullName evidence="4">Carbohydrate-binding module family 18 protein</fullName>
    </submittedName>
</protein>
<evidence type="ECO:0000256" key="2">
    <source>
        <dbReference type="PROSITE-ProRule" id="PRU00261"/>
    </source>
</evidence>
<dbReference type="SUPFAM" id="SSF57016">
    <property type="entry name" value="Plant lectins/antimicrobial peptides"/>
    <property type="match status" value="1"/>
</dbReference>
<comment type="caution">
    <text evidence="2">Lacks conserved residue(s) required for the propagation of feature annotation.</text>
</comment>
<dbReference type="EMBL" id="MU001799">
    <property type="protein sequence ID" value="KAF2797746.1"/>
    <property type="molecule type" value="Genomic_DNA"/>
</dbReference>
<evidence type="ECO:0000259" key="3">
    <source>
        <dbReference type="PROSITE" id="PS50941"/>
    </source>
</evidence>
<dbReference type="Gene3D" id="3.30.60.10">
    <property type="entry name" value="Endochitinase-like"/>
    <property type="match status" value="1"/>
</dbReference>
<dbReference type="PROSITE" id="PS50941">
    <property type="entry name" value="CHIT_BIND_I_2"/>
    <property type="match status" value="1"/>
</dbReference>
<evidence type="ECO:0000313" key="4">
    <source>
        <dbReference type="EMBL" id="KAF2797746.1"/>
    </source>
</evidence>